<sequence length="185" mass="20913">MIDQNSPLVLVVDDDRTIRSLLRVAMEEEGYRVADANNGEHGLAEFIRLEPDLVLLDAVMPVLDGFACCRQLRELPLGQDVPILMITVLDDPESVDQAFDCGATDYVTKPLHWAVLAQRVRRLLTSRTAVARLRQLEDLLAQQQHRERWWLSWFDRLATSGDEAAISLCLAEMKAFLEVDGAGRR</sequence>
<accession>A0A7C3ZKR2</accession>
<dbReference type="PANTHER" id="PTHR48111">
    <property type="entry name" value="REGULATOR OF RPOS"/>
    <property type="match status" value="1"/>
</dbReference>
<dbReference type="AlphaFoldDB" id="A0A7C3ZKR2"/>
<dbReference type="CDD" id="cd17574">
    <property type="entry name" value="REC_OmpR"/>
    <property type="match status" value="1"/>
</dbReference>
<keyword evidence="4" id="KW-0238">DNA-binding</keyword>
<keyword evidence="5" id="KW-0804">Transcription</keyword>
<dbReference type="InterPro" id="IPR011006">
    <property type="entry name" value="CheY-like_superfamily"/>
</dbReference>
<dbReference type="InterPro" id="IPR039420">
    <property type="entry name" value="WalR-like"/>
</dbReference>
<keyword evidence="1 6" id="KW-0597">Phosphoprotein</keyword>
<dbReference type="SMART" id="SM00448">
    <property type="entry name" value="REC"/>
    <property type="match status" value="1"/>
</dbReference>
<reference evidence="8" key="1">
    <citation type="journal article" date="2020" name="mSystems">
        <title>Genome- and Community-Level Interaction Insights into Carbon Utilization and Element Cycling Functions of Hydrothermarchaeota in Hydrothermal Sediment.</title>
        <authorList>
            <person name="Zhou Z."/>
            <person name="Liu Y."/>
            <person name="Xu W."/>
            <person name="Pan J."/>
            <person name="Luo Z.H."/>
            <person name="Li M."/>
        </authorList>
    </citation>
    <scope>NUCLEOTIDE SEQUENCE [LARGE SCALE GENOMIC DNA]</scope>
    <source>
        <strain evidence="8">SpSt-374</strain>
    </source>
</reference>
<dbReference type="GO" id="GO:0005829">
    <property type="term" value="C:cytosol"/>
    <property type="evidence" value="ECO:0007669"/>
    <property type="project" value="TreeGrafter"/>
</dbReference>
<gene>
    <name evidence="8" type="ORF">ENR15_13785</name>
</gene>
<keyword evidence="3" id="KW-0805">Transcription regulation</keyword>
<dbReference type="PANTHER" id="PTHR48111:SF1">
    <property type="entry name" value="TWO-COMPONENT RESPONSE REGULATOR ORR33"/>
    <property type="match status" value="1"/>
</dbReference>
<evidence type="ECO:0000256" key="1">
    <source>
        <dbReference type="ARBA" id="ARBA00022553"/>
    </source>
</evidence>
<keyword evidence="2" id="KW-0902">Two-component regulatory system</keyword>
<protein>
    <submittedName>
        <fullName evidence="8">Response regulator</fullName>
    </submittedName>
</protein>
<dbReference type="PROSITE" id="PS50110">
    <property type="entry name" value="RESPONSE_REGULATORY"/>
    <property type="match status" value="1"/>
</dbReference>
<organism evidence="8">
    <name type="scientific">Planktothricoides sp. SpSt-374</name>
    <dbReference type="NCBI Taxonomy" id="2282167"/>
    <lineage>
        <taxon>Bacteria</taxon>
        <taxon>Bacillati</taxon>
        <taxon>Cyanobacteriota</taxon>
        <taxon>Cyanophyceae</taxon>
        <taxon>Oscillatoriophycideae</taxon>
        <taxon>Oscillatoriales</taxon>
        <taxon>Oscillatoriaceae</taxon>
        <taxon>Planktothricoides</taxon>
    </lineage>
</organism>
<dbReference type="GO" id="GO:0000976">
    <property type="term" value="F:transcription cis-regulatory region binding"/>
    <property type="evidence" value="ECO:0007669"/>
    <property type="project" value="TreeGrafter"/>
</dbReference>
<evidence type="ECO:0000256" key="4">
    <source>
        <dbReference type="ARBA" id="ARBA00023125"/>
    </source>
</evidence>
<comment type="caution">
    <text evidence="8">The sequence shown here is derived from an EMBL/GenBank/DDBJ whole genome shotgun (WGS) entry which is preliminary data.</text>
</comment>
<dbReference type="Gene3D" id="3.40.50.2300">
    <property type="match status" value="1"/>
</dbReference>
<feature type="domain" description="Response regulatory" evidence="7">
    <location>
        <begin position="8"/>
        <end position="124"/>
    </location>
</feature>
<evidence type="ECO:0000256" key="2">
    <source>
        <dbReference type="ARBA" id="ARBA00023012"/>
    </source>
</evidence>
<dbReference type="GO" id="GO:0000156">
    <property type="term" value="F:phosphorelay response regulator activity"/>
    <property type="evidence" value="ECO:0007669"/>
    <property type="project" value="TreeGrafter"/>
</dbReference>
<evidence type="ECO:0000256" key="3">
    <source>
        <dbReference type="ARBA" id="ARBA00023015"/>
    </source>
</evidence>
<evidence type="ECO:0000256" key="6">
    <source>
        <dbReference type="PROSITE-ProRule" id="PRU00169"/>
    </source>
</evidence>
<proteinExistence type="predicted"/>
<name>A0A7C3ZKR2_9CYAN</name>
<evidence type="ECO:0000256" key="5">
    <source>
        <dbReference type="ARBA" id="ARBA00023163"/>
    </source>
</evidence>
<feature type="modified residue" description="4-aspartylphosphate" evidence="6">
    <location>
        <position position="57"/>
    </location>
</feature>
<dbReference type="GO" id="GO:0032993">
    <property type="term" value="C:protein-DNA complex"/>
    <property type="evidence" value="ECO:0007669"/>
    <property type="project" value="TreeGrafter"/>
</dbReference>
<dbReference type="EMBL" id="DSPX01000136">
    <property type="protein sequence ID" value="HGG01683.1"/>
    <property type="molecule type" value="Genomic_DNA"/>
</dbReference>
<evidence type="ECO:0000259" key="7">
    <source>
        <dbReference type="PROSITE" id="PS50110"/>
    </source>
</evidence>
<dbReference type="InterPro" id="IPR001789">
    <property type="entry name" value="Sig_transdc_resp-reg_receiver"/>
</dbReference>
<dbReference type="GO" id="GO:0006355">
    <property type="term" value="P:regulation of DNA-templated transcription"/>
    <property type="evidence" value="ECO:0007669"/>
    <property type="project" value="TreeGrafter"/>
</dbReference>
<dbReference type="SUPFAM" id="SSF52172">
    <property type="entry name" value="CheY-like"/>
    <property type="match status" value="1"/>
</dbReference>
<evidence type="ECO:0000313" key="8">
    <source>
        <dbReference type="EMBL" id="HGG01683.1"/>
    </source>
</evidence>
<dbReference type="Pfam" id="PF00072">
    <property type="entry name" value="Response_reg"/>
    <property type="match status" value="1"/>
</dbReference>